<dbReference type="AlphaFoldDB" id="K9YHK2"/>
<keyword evidence="2" id="KW-1185">Reference proteome</keyword>
<dbReference type="KEGG" id="csn:Cyast_0339"/>
<dbReference type="eggNOG" id="COG2199">
    <property type="taxonomic scope" value="Bacteria"/>
</dbReference>
<protein>
    <recommendedName>
        <fullName evidence="3">DUF1816 domain-containing protein</fullName>
    </recommendedName>
</protein>
<organism evidence="1 2">
    <name type="scientific">Cyanobacterium stanieri (strain ATCC 29140 / PCC 7202)</name>
    <dbReference type="NCBI Taxonomy" id="292563"/>
    <lineage>
        <taxon>Bacteria</taxon>
        <taxon>Bacillati</taxon>
        <taxon>Cyanobacteriota</taxon>
        <taxon>Cyanophyceae</taxon>
        <taxon>Oscillatoriophycideae</taxon>
        <taxon>Chroococcales</taxon>
        <taxon>Geminocystaceae</taxon>
        <taxon>Cyanobacterium</taxon>
    </lineage>
</organism>
<evidence type="ECO:0000313" key="2">
    <source>
        <dbReference type="Proteomes" id="UP000010483"/>
    </source>
</evidence>
<reference evidence="2" key="1">
    <citation type="journal article" date="2013" name="Proc. Natl. Acad. Sci. U.S.A.">
        <title>Improving the coverage of the cyanobacterial phylum using diversity-driven genome sequencing.</title>
        <authorList>
            <person name="Shih P.M."/>
            <person name="Wu D."/>
            <person name="Latifi A."/>
            <person name="Axen S.D."/>
            <person name="Fewer D.P."/>
            <person name="Talla E."/>
            <person name="Calteau A."/>
            <person name="Cai F."/>
            <person name="Tandeau de Marsac N."/>
            <person name="Rippka R."/>
            <person name="Herdman M."/>
            <person name="Sivonen K."/>
            <person name="Coursin T."/>
            <person name="Laurent T."/>
            <person name="Goodwin L."/>
            <person name="Nolan M."/>
            <person name="Davenport K.W."/>
            <person name="Han C.S."/>
            <person name="Rubin E.M."/>
            <person name="Eisen J.A."/>
            <person name="Woyke T."/>
            <person name="Gugger M."/>
            <person name="Kerfeld C.A."/>
        </authorList>
    </citation>
    <scope>NUCLEOTIDE SEQUENCE [LARGE SCALE GENOMIC DNA]</scope>
    <source>
        <strain evidence="2">ATCC 29140 / PCC 7202</strain>
    </source>
</reference>
<accession>K9YHK2</accession>
<proteinExistence type="predicted"/>
<dbReference type="Pfam" id="PF08846">
    <property type="entry name" value="DUF1816"/>
    <property type="match status" value="1"/>
</dbReference>
<evidence type="ECO:0008006" key="3">
    <source>
        <dbReference type="Google" id="ProtNLM"/>
    </source>
</evidence>
<name>K9YHK2_CYASC</name>
<dbReference type="BioCyc" id="CSTA292563:G1353-342-MONOMER"/>
<dbReference type="PROSITE" id="PS51257">
    <property type="entry name" value="PROKAR_LIPOPROTEIN"/>
    <property type="match status" value="1"/>
</dbReference>
<dbReference type="HOGENOM" id="CLU_168933_0_0_3"/>
<dbReference type="Proteomes" id="UP000010483">
    <property type="component" value="Chromosome"/>
</dbReference>
<dbReference type="STRING" id="292563.Cyast_0339"/>
<dbReference type="InterPro" id="IPR014945">
    <property type="entry name" value="DUF1816"/>
</dbReference>
<gene>
    <name evidence="1" type="ordered locus">Cyast_0339</name>
</gene>
<sequence length="97" mass="11327">MKELLIQILNFFGLACWIKITTENPRCTYYFGPFLTEKEARNNQQGYIDDLLEEGAKEIKTLIRRFKPTELTIFDELGELNDSLQRVKVSNQPSLNL</sequence>
<dbReference type="EMBL" id="CP003940">
    <property type="protein sequence ID" value="AFZ46319.1"/>
    <property type="molecule type" value="Genomic_DNA"/>
</dbReference>
<evidence type="ECO:0000313" key="1">
    <source>
        <dbReference type="EMBL" id="AFZ46319.1"/>
    </source>
</evidence>
<dbReference type="PATRIC" id="fig|292563.3.peg.355"/>